<dbReference type="Pfam" id="PF04542">
    <property type="entry name" value="Sigma70_r2"/>
    <property type="match status" value="1"/>
</dbReference>
<evidence type="ECO:0000256" key="6">
    <source>
        <dbReference type="SAM" id="MobiDB-lite"/>
    </source>
</evidence>
<dbReference type="AlphaFoldDB" id="A0A1H7KI40"/>
<name>A0A1H7KI40_9NOCA</name>
<comment type="similarity">
    <text evidence="1">Belongs to the sigma-70 factor family. ECF subfamily.</text>
</comment>
<dbReference type="GO" id="GO:0003677">
    <property type="term" value="F:DNA binding"/>
    <property type="evidence" value="ECO:0007669"/>
    <property type="project" value="UniProtKB-KW"/>
</dbReference>
<dbReference type="PANTHER" id="PTHR43133">
    <property type="entry name" value="RNA POLYMERASE ECF-TYPE SIGMA FACTO"/>
    <property type="match status" value="1"/>
</dbReference>
<feature type="region of interest" description="Disordered" evidence="6">
    <location>
        <begin position="1"/>
        <end position="23"/>
    </location>
</feature>
<dbReference type="NCBIfam" id="TIGR02937">
    <property type="entry name" value="sigma70-ECF"/>
    <property type="match status" value="1"/>
</dbReference>
<keyword evidence="3" id="KW-0731">Sigma factor</keyword>
<evidence type="ECO:0000313" key="10">
    <source>
        <dbReference type="Proteomes" id="UP000198677"/>
    </source>
</evidence>
<dbReference type="GO" id="GO:0016987">
    <property type="term" value="F:sigma factor activity"/>
    <property type="evidence" value="ECO:0007669"/>
    <property type="project" value="UniProtKB-KW"/>
</dbReference>
<feature type="domain" description="RNA polymerase sigma factor 70 region 4 type 2" evidence="8">
    <location>
        <begin position="157"/>
        <end position="210"/>
    </location>
</feature>
<feature type="domain" description="RNA polymerase sigma-70 region 2" evidence="7">
    <location>
        <begin position="59"/>
        <end position="126"/>
    </location>
</feature>
<dbReference type="EMBL" id="FOAW01000004">
    <property type="protein sequence ID" value="SEK86442.1"/>
    <property type="molecule type" value="Genomic_DNA"/>
</dbReference>
<dbReference type="CDD" id="cd06171">
    <property type="entry name" value="Sigma70_r4"/>
    <property type="match status" value="1"/>
</dbReference>
<keyword evidence="5" id="KW-0804">Transcription</keyword>
<dbReference type="SUPFAM" id="SSF88659">
    <property type="entry name" value="Sigma3 and sigma4 domains of RNA polymerase sigma factors"/>
    <property type="match status" value="1"/>
</dbReference>
<dbReference type="Gene3D" id="1.10.1740.10">
    <property type="match status" value="1"/>
</dbReference>
<proteinExistence type="inferred from homology"/>
<dbReference type="InterPro" id="IPR013324">
    <property type="entry name" value="RNA_pol_sigma_r3/r4-like"/>
</dbReference>
<dbReference type="PANTHER" id="PTHR43133:SF66">
    <property type="entry name" value="ECF RNA POLYMERASE SIGMA FACTOR SIGK"/>
    <property type="match status" value="1"/>
</dbReference>
<dbReference type="OrthoDB" id="9784272at2"/>
<evidence type="ECO:0000256" key="5">
    <source>
        <dbReference type="ARBA" id="ARBA00023163"/>
    </source>
</evidence>
<sequence>MVTGPGSTGSGVAPEHGLGETACPADAGQALARREAESAELAALLTRAADGDSGSFAELYDRTCARVYGMVLRVLRDPGFAEETTQEVYLQLWRTADDFDNTRGSAVSWLMTLAHRRAVDRVRSEQSHSNREVVYESRNRGSEFDEVAEEVSGRLDRQAVIACLDTLTPVQRESVSLAYYGGRTYREVAVQLGVALPTIKTRIRDGLARLRGCLGVA</sequence>
<evidence type="ECO:0000256" key="4">
    <source>
        <dbReference type="ARBA" id="ARBA00023125"/>
    </source>
</evidence>
<dbReference type="InterPro" id="IPR036388">
    <property type="entry name" value="WH-like_DNA-bd_sf"/>
</dbReference>
<keyword evidence="2" id="KW-0805">Transcription regulation</keyword>
<evidence type="ECO:0000256" key="1">
    <source>
        <dbReference type="ARBA" id="ARBA00010641"/>
    </source>
</evidence>
<keyword evidence="4" id="KW-0238">DNA-binding</keyword>
<reference evidence="10" key="1">
    <citation type="submission" date="2016-10" db="EMBL/GenBank/DDBJ databases">
        <authorList>
            <person name="Varghese N."/>
            <person name="Submissions S."/>
        </authorList>
    </citation>
    <scope>NUCLEOTIDE SEQUENCE [LARGE SCALE GENOMIC DNA]</scope>
    <source>
        <strain evidence="10">DSM 44675</strain>
    </source>
</reference>
<dbReference type="InterPro" id="IPR039425">
    <property type="entry name" value="RNA_pol_sigma-70-like"/>
</dbReference>
<evidence type="ECO:0000259" key="7">
    <source>
        <dbReference type="Pfam" id="PF04542"/>
    </source>
</evidence>
<dbReference type="InterPro" id="IPR013325">
    <property type="entry name" value="RNA_pol_sigma_r2"/>
</dbReference>
<dbReference type="InterPro" id="IPR013249">
    <property type="entry name" value="RNA_pol_sigma70_r4_t2"/>
</dbReference>
<dbReference type="InterPro" id="IPR014284">
    <property type="entry name" value="RNA_pol_sigma-70_dom"/>
</dbReference>
<gene>
    <name evidence="9" type="ORF">SAMN05444583_10466</name>
</gene>
<evidence type="ECO:0000259" key="8">
    <source>
        <dbReference type="Pfam" id="PF08281"/>
    </source>
</evidence>
<protein>
    <submittedName>
        <fullName evidence="9">RNA polymerase sigma-70 factor, ECF subfamily</fullName>
    </submittedName>
</protein>
<evidence type="ECO:0000256" key="3">
    <source>
        <dbReference type="ARBA" id="ARBA00023082"/>
    </source>
</evidence>
<keyword evidence="10" id="KW-1185">Reference proteome</keyword>
<accession>A0A1H7KI40</accession>
<dbReference type="SUPFAM" id="SSF88946">
    <property type="entry name" value="Sigma2 domain of RNA polymerase sigma factors"/>
    <property type="match status" value="1"/>
</dbReference>
<dbReference type="NCBIfam" id="NF007228">
    <property type="entry name" value="PRK09646.1"/>
    <property type="match status" value="1"/>
</dbReference>
<dbReference type="InterPro" id="IPR007627">
    <property type="entry name" value="RNA_pol_sigma70_r2"/>
</dbReference>
<evidence type="ECO:0000313" key="9">
    <source>
        <dbReference type="EMBL" id="SEK86442.1"/>
    </source>
</evidence>
<dbReference type="Gene3D" id="1.10.10.10">
    <property type="entry name" value="Winged helix-like DNA-binding domain superfamily/Winged helix DNA-binding domain"/>
    <property type="match status" value="1"/>
</dbReference>
<dbReference type="GO" id="GO:0006352">
    <property type="term" value="P:DNA-templated transcription initiation"/>
    <property type="evidence" value="ECO:0007669"/>
    <property type="project" value="InterPro"/>
</dbReference>
<evidence type="ECO:0000256" key="2">
    <source>
        <dbReference type="ARBA" id="ARBA00023015"/>
    </source>
</evidence>
<dbReference type="Proteomes" id="UP000198677">
    <property type="component" value="Unassembled WGS sequence"/>
</dbReference>
<dbReference type="Pfam" id="PF08281">
    <property type="entry name" value="Sigma70_r4_2"/>
    <property type="match status" value="1"/>
</dbReference>
<organism evidence="9 10">
    <name type="scientific">Rhodococcus maanshanensis</name>
    <dbReference type="NCBI Taxonomy" id="183556"/>
    <lineage>
        <taxon>Bacteria</taxon>
        <taxon>Bacillati</taxon>
        <taxon>Actinomycetota</taxon>
        <taxon>Actinomycetes</taxon>
        <taxon>Mycobacteriales</taxon>
        <taxon>Nocardiaceae</taxon>
        <taxon>Rhodococcus</taxon>
    </lineage>
</organism>